<reference evidence="1" key="2">
    <citation type="submission" date="2021-09" db="EMBL/GenBank/DDBJ databases">
        <authorList>
            <person name="Gilroy R."/>
        </authorList>
    </citation>
    <scope>NUCLEOTIDE SEQUENCE</scope>
    <source>
        <strain evidence="1">1647</strain>
    </source>
</reference>
<dbReference type="Proteomes" id="UP000775129">
    <property type="component" value="Unassembled WGS sequence"/>
</dbReference>
<accession>A0A921GN54</accession>
<protein>
    <submittedName>
        <fullName evidence="1">Uncharacterized protein</fullName>
    </submittedName>
</protein>
<evidence type="ECO:0000313" key="2">
    <source>
        <dbReference type="Proteomes" id="UP000775129"/>
    </source>
</evidence>
<organism evidence="1 2">
    <name type="scientific">Brachybacterium paraconglomeratum</name>
    <dbReference type="NCBI Taxonomy" id="173362"/>
    <lineage>
        <taxon>Bacteria</taxon>
        <taxon>Bacillati</taxon>
        <taxon>Actinomycetota</taxon>
        <taxon>Actinomycetes</taxon>
        <taxon>Micrococcales</taxon>
        <taxon>Dermabacteraceae</taxon>
        <taxon>Brachybacterium</taxon>
    </lineage>
</organism>
<dbReference type="EMBL" id="DYWO01000145">
    <property type="protein sequence ID" value="HJF49086.1"/>
    <property type="molecule type" value="Genomic_DNA"/>
</dbReference>
<proteinExistence type="predicted"/>
<reference evidence="1" key="1">
    <citation type="journal article" date="2021" name="PeerJ">
        <title>Extensive microbial diversity within the chicken gut microbiome revealed by metagenomics and culture.</title>
        <authorList>
            <person name="Gilroy R."/>
            <person name="Ravi A."/>
            <person name="Getino M."/>
            <person name="Pursley I."/>
            <person name="Horton D.L."/>
            <person name="Alikhan N.F."/>
            <person name="Baker D."/>
            <person name="Gharbi K."/>
            <person name="Hall N."/>
            <person name="Watson M."/>
            <person name="Adriaenssens E.M."/>
            <person name="Foster-Nyarko E."/>
            <person name="Jarju S."/>
            <person name="Secka A."/>
            <person name="Antonio M."/>
            <person name="Oren A."/>
            <person name="Chaudhuri R.R."/>
            <person name="La Ragione R."/>
            <person name="Hildebrand F."/>
            <person name="Pallen M.J."/>
        </authorList>
    </citation>
    <scope>NUCLEOTIDE SEQUENCE</scope>
    <source>
        <strain evidence="1">1647</strain>
    </source>
</reference>
<gene>
    <name evidence="1" type="ORF">K8W24_04700</name>
</gene>
<evidence type="ECO:0000313" key="1">
    <source>
        <dbReference type="EMBL" id="HJF49086.1"/>
    </source>
</evidence>
<comment type="caution">
    <text evidence="1">The sequence shown here is derived from an EMBL/GenBank/DDBJ whole genome shotgun (WGS) entry which is preliminary data.</text>
</comment>
<sequence length="69" mass="7545">MTQPIIAQLTITLEDGVTLTAGNDLELARKWAEHIYRDEWATLSFGEQSGIIATALGRVRESFAPQGGE</sequence>
<name>A0A921GN54_9MICO</name>
<dbReference type="AlphaFoldDB" id="A0A921GN54"/>